<dbReference type="PANTHER" id="PTHR47584">
    <property type="match status" value="1"/>
</dbReference>
<dbReference type="OrthoDB" id="686198at2759"/>
<dbReference type="EMBL" id="RXIC02000020">
    <property type="protein sequence ID" value="KAB1222643.1"/>
    <property type="molecule type" value="Genomic_DNA"/>
</dbReference>
<evidence type="ECO:0000259" key="1">
    <source>
        <dbReference type="Pfam" id="PF12776"/>
    </source>
</evidence>
<evidence type="ECO:0000313" key="2">
    <source>
        <dbReference type="EMBL" id="KAB1222643.1"/>
    </source>
</evidence>
<comment type="caution">
    <text evidence="2">The sequence shown here is derived from an EMBL/GenBank/DDBJ whole genome shotgun (WGS) entry which is preliminary data.</text>
</comment>
<gene>
    <name evidence="2" type="ORF">CJ030_MR2G010240</name>
</gene>
<evidence type="ECO:0000313" key="3">
    <source>
        <dbReference type="Proteomes" id="UP000516437"/>
    </source>
</evidence>
<accession>A0A6A1WCN5</accession>
<proteinExistence type="predicted"/>
<dbReference type="Proteomes" id="UP000516437">
    <property type="component" value="Chromosome 2"/>
</dbReference>
<organism evidence="2 3">
    <name type="scientific">Morella rubra</name>
    <name type="common">Chinese bayberry</name>
    <dbReference type="NCBI Taxonomy" id="262757"/>
    <lineage>
        <taxon>Eukaryota</taxon>
        <taxon>Viridiplantae</taxon>
        <taxon>Streptophyta</taxon>
        <taxon>Embryophyta</taxon>
        <taxon>Tracheophyta</taxon>
        <taxon>Spermatophyta</taxon>
        <taxon>Magnoliopsida</taxon>
        <taxon>eudicotyledons</taxon>
        <taxon>Gunneridae</taxon>
        <taxon>Pentapetalae</taxon>
        <taxon>rosids</taxon>
        <taxon>fabids</taxon>
        <taxon>Fagales</taxon>
        <taxon>Myricaceae</taxon>
        <taxon>Morella</taxon>
    </lineage>
</organism>
<reference evidence="2 3" key="1">
    <citation type="journal article" date="2019" name="Plant Biotechnol. J.">
        <title>The red bayberry genome and genetic basis of sex determination.</title>
        <authorList>
            <person name="Jia H.M."/>
            <person name="Jia H.J."/>
            <person name="Cai Q.L."/>
            <person name="Wang Y."/>
            <person name="Zhao H.B."/>
            <person name="Yang W.F."/>
            <person name="Wang G.Y."/>
            <person name="Li Y.H."/>
            <person name="Zhan D.L."/>
            <person name="Shen Y.T."/>
            <person name="Niu Q.F."/>
            <person name="Chang L."/>
            <person name="Qiu J."/>
            <person name="Zhao L."/>
            <person name="Xie H.B."/>
            <person name="Fu W.Y."/>
            <person name="Jin J."/>
            <person name="Li X.W."/>
            <person name="Jiao Y."/>
            <person name="Zhou C.C."/>
            <person name="Tu T."/>
            <person name="Chai C.Y."/>
            <person name="Gao J.L."/>
            <person name="Fan L.J."/>
            <person name="van de Weg E."/>
            <person name="Wang J.Y."/>
            <person name="Gao Z.S."/>
        </authorList>
    </citation>
    <scope>NUCLEOTIDE SEQUENCE [LARGE SCALE GENOMIC DNA]</scope>
    <source>
        <tissue evidence="2">Leaves</tissue>
    </source>
</reference>
<keyword evidence="3" id="KW-1185">Reference proteome</keyword>
<sequence>MGRSYQGRFDTQAQNIAIELINKCVKRPFTAKQIKGKWDRLKRAYSDFTFILKQTGFGWDDDRHTVVASEEAWSNLLKSNPKLENINGKDAQILT</sequence>
<dbReference type="InterPro" id="IPR045026">
    <property type="entry name" value="LIMYB"/>
</dbReference>
<dbReference type="AlphaFoldDB" id="A0A6A1WCN5"/>
<protein>
    <recommendedName>
        <fullName evidence="1">Myb/SANT-like domain-containing protein</fullName>
    </recommendedName>
</protein>
<dbReference type="InterPro" id="IPR024752">
    <property type="entry name" value="Myb/SANT-like_dom"/>
</dbReference>
<dbReference type="PANTHER" id="PTHR47584:SF14">
    <property type="entry name" value="L10-INTERACTING MYB DOMAIN-CONTAINING PROTEIN-LIKE"/>
    <property type="match status" value="1"/>
</dbReference>
<name>A0A6A1WCN5_9ROSI</name>
<feature type="domain" description="Myb/SANT-like" evidence="1">
    <location>
        <begin position="6"/>
        <end position="75"/>
    </location>
</feature>
<dbReference type="Pfam" id="PF12776">
    <property type="entry name" value="Myb_DNA-bind_3"/>
    <property type="match status" value="1"/>
</dbReference>